<dbReference type="PANTHER" id="PTHR42951">
    <property type="entry name" value="METALLO-BETA-LACTAMASE DOMAIN-CONTAINING"/>
    <property type="match status" value="1"/>
</dbReference>
<feature type="domain" description="Metallo-beta-lactamase" evidence="2">
    <location>
        <begin position="98"/>
        <end position="280"/>
    </location>
</feature>
<dbReference type="Proteomes" id="UP001595721">
    <property type="component" value="Unassembled WGS sequence"/>
</dbReference>
<dbReference type="PANTHER" id="PTHR42951:SF4">
    <property type="entry name" value="ACYL-COENZYME A THIOESTERASE MBLAC2"/>
    <property type="match status" value="1"/>
</dbReference>
<evidence type="ECO:0000256" key="1">
    <source>
        <dbReference type="ARBA" id="ARBA00005250"/>
    </source>
</evidence>
<dbReference type="Pfam" id="PF00753">
    <property type="entry name" value="Lactamase_B"/>
    <property type="match status" value="1"/>
</dbReference>
<comment type="caution">
    <text evidence="3">The sequence shown here is derived from an EMBL/GenBank/DDBJ whole genome shotgun (WGS) entry which is preliminary data.</text>
</comment>
<dbReference type="CDD" id="cd16282">
    <property type="entry name" value="metallo-hydrolase-like_MBL-fold"/>
    <property type="match status" value="1"/>
</dbReference>
<name>A0ABV7R424_9RHOB</name>
<dbReference type="InterPro" id="IPR036866">
    <property type="entry name" value="RibonucZ/Hydroxyglut_hydro"/>
</dbReference>
<accession>A0ABV7R424</accession>
<dbReference type="SUPFAM" id="SSF56281">
    <property type="entry name" value="Metallo-hydrolase/oxidoreductase"/>
    <property type="match status" value="1"/>
</dbReference>
<evidence type="ECO:0000313" key="4">
    <source>
        <dbReference type="Proteomes" id="UP001595721"/>
    </source>
</evidence>
<sequence>MFHLVLAACLAADPAACAPRLLPAGEAATRQDCEAGAAAIAAEWLAAHPDLIAQAGAATRCVDTAALPALKVQEIAPGIFVHQGATEQLSPANRGRIANLSFVIGDSVAVIDAGTSRAEAEALYAAIRQRTDKPVSHLILTHMHPDHIMGAELFAEAGASITADARLPEAVARRAPIWLQSIPEQIGAGEFAGTRIAAVDETVADTGTIRLGGRDLHLSAAPRAHSGNDLTVFDVQTGTLFAGDLIFQGLTPSLDGSVNAWLDWLARPPEPAPARIVPGHGPVGDDWATATAPTRAYLTALRDAARDALDRGIPLSRAVARITAQMQPIAANWRDFDATTARNAAAAYAELEWE</sequence>
<evidence type="ECO:0000313" key="3">
    <source>
        <dbReference type="EMBL" id="MFC3528074.1"/>
    </source>
</evidence>
<dbReference type="NCBIfam" id="TIGR04559">
    <property type="entry name" value="SoxH_rel_PQQ_2"/>
    <property type="match status" value="1"/>
</dbReference>
<protein>
    <submittedName>
        <fullName evidence="3">Quinoprotein relay system zinc metallohydrolase 2</fullName>
    </submittedName>
</protein>
<dbReference type="Gene3D" id="3.60.15.10">
    <property type="entry name" value="Ribonuclease Z/Hydroxyacylglutathione hydrolase-like"/>
    <property type="match status" value="1"/>
</dbReference>
<comment type="similarity">
    <text evidence="1">Belongs to the metallo-beta-lactamase superfamily. Class-B beta-lactamase family.</text>
</comment>
<reference evidence="4" key="1">
    <citation type="journal article" date="2019" name="Int. J. Syst. Evol. Microbiol.">
        <title>The Global Catalogue of Microorganisms (GCM) 10K type strain sequencing project: providing services to taxonomists for standard genome sequencing and annotation.</title>
        <authorList>
            <consortium name="The Broad Institute Genomics Platform"/>
            <consortium name="The Broad Institute Genome Sequencing Center for Infectious Disease"/>
            <person name="Wu L."/>
            <person name="Ma J."/>
        </authorList>
    </citation>
    <scope>NUCLEOTIDE SEQUENCE [LARGE SCALE GENOMIC DNA]</scope>
    <source>
        <strain evidence="4">KCTC 42899</strain>
    </source>
</reference>
<dbReference type="SMART" id="SM00849">
    <property type="entry name" value="Lactamase_B"/>
    <property type="match status" value="1"/>
</dbReference>
<dbReference type="InterPro" id="IPR001279">
    <property type="entry name" value="Metallo-B-lactamas"/>
</dbReference>
<proteinExistence type="inferred from homology"/>
<dbReference type="InterPro" id="IPR050855">
    <property type="entry name" value="NDM-1-like"/>
</dbReference>
<dbReference type="InterPro" id="IPR030829">
    <property type="entry name" value="SoxH-rel_PQQ_2"/>
</dbReference>
<organism evidence="3 4">
    <name type="scientific">Paracoccus mangrovi</name>
    <dbReference type="NCBI Taxonomy" id="1715645"/>
    <lineage>
        <taxon>Bacteria</taxon>
        <taxon>Pseudomonadati</taxon>
        <taxon>Pseudomonadota</taxon>
        <taxon>Alphaproteobacteria</taxon>
        <taxon>Rhodobacterales</taxon>
        <taxon>Paracoccaceae</taxon>
        <taxon>Paracoccus</taxon>
    </lineage>
</organism>
<evidence type="ECO:0000259" key="2">
    <source>
        <dbReference type="SMART" id="SM00849"/>
    </source>
</evidence>
<dbReference type="RefSeq" id="WP_377743708.1">
    <property type="nucleotide sequence ID" value="NZ_JBHRXJ010000004.1"/>
</dbReference>
<keyword evidence="4" id="KW-1185">Reference proteome</keyword>
<gene>
    <name evidence="3" type="ORF">ACFOMH_07770</name>
</gene>
<dbReference type="EMBL" id="JBHRXJ010000004">
    <property type="protein sequence ID" value="MFC3528074.1"/>
    <property type="molecule type" value="Genomic_DNA"/>
</dbReference>